<dbReference type="GO" id="GO:0006508">
    <property type="term" value="P:proteolysis"/>
    <property type="evidence" value="ECO:0007669"/>
    <property type="project" value="UniProtKB-KW"/>
</dbReference>
<dbReference type="InterPro" id="IPR001254">
    <property type="entry name" value="Trypsin_dom"/>
</dbReference>
<dbReference type="PRINTS" id="PR00722">
    <property type="entry name" value="CHYMOTRYPSIN"/>
</dbReference>
<name>A0A2W1BZV8_HELAM</name>
<keyword evidence="3" id="KW-0378">Hydrolase</keyword>
<evidence type="ECO:0000256" key="6">
    <source>
        <dbReference type="SAM" id="SignalP"/>
    </source>
</evidence>
<sequence length="264" mass="27698">MLKLTALLIVYLFTGAVTGSVSRIAGGGVATINEYPFSAALLTNRGSGAYVQTCGGSIITANAILSAASCFHVNGVLNPATWWRARVGSTNANSGGTIYIINRITAHENFSPTTYVNDIAVLRTNLNIGLTPNLTAVANIAGGGYTYGVNQEVFAIGWGVTSNSNPTPSEQLQVAQVWLINQQTCQNRHSDTGFTVNDNMICAGWLDVGVRGQCAGDVGSPLLDSNGAVIGVFSRAQGCADLFYPDINTRVSAYTRWIIAAALA</sequence>
<dbReference type="InterPro" id="IPR009003">
    <property type="entry name" value="Peptidase_S1_PA"/>
</dbReference>
<dbReference type="AlphaFoldDB" id="A0A2W1BZV8"/>
<evidence type="ECO:0000313" key="8">
    <source>
        <dbReference type="EMBL" id="PZC77373.1"/>
    </source>
</evidence>
<dbReference type="InterPro" id="IPR050430">
    <property type="entry name" value="Peptidase_S1"/>
</dbReference>
<evidence type="ECO:0000313" key="9">
    <source>
        <dbReference type="Proteomes" id="UP000249218"/>
    </source>
</evidence>
<dbReference type="Pfam" id="PF00089">
    <property type="entry name" value="Trypsin"/>
    <property type="match status" value="1"/>
</dbReference>
<feature type="signal peptide" evidence="6">
    <location>
        <begin position="1"/>
        <end position="19"/>
    </location>
</feature>
<dbReference type="OrthoDB" id="6380398at2759"/>
<dbReference type="Proteomes" id="UP000249218">
    <property type="component" value="Unassembled WGS sequence"/>
</dbReference>
<dbReference type="PANTHER" id="PTHR24276">
    <property type="entry name" value="POLYSERASE-RELATED"/>
    <property type="match status" value="1"/>
</dbReference>
<dbReference type="CDD" id="cd00190">
    <property type="entry name" value="Tryp_SPc"/>
    <property type="match status" value="1"/>
</dbReference>
<dbReference type="Gene3D" id="2.40.10.10">
    <property type="entry name" value="Trypsin-like serine proteases"/>
    <property type="match status" value="1"/>
</dbReference>
<accession>A0A2W1BZV8</accession>
<dbReference type="EMBL" id="KZ149930">
    <property type="protein sequence ID" value="PZC77373.1"/>
    <property type="molecule type" value="Genomic_DNA"/>
</dbReference>
<dbReference type="InterPro" id="IPR001314">
    <property type="entry name" value="Peptidase_S1A"/>
</dbReference>
<proteinExistence type="inferred from homology"/>
<evidence type="ECO:0000256" key="4">
    <source>
        <dbReference type="ARBA" id="ARBA00022825"/>
    </source>
</evidence>
<keyword evidence="4" id="KW-0720">Serine protease</keyword>
<keyword evidence="5" id="KW-1015">Disulfide bond</keyword>
<reference evidence="8 9" key="1">
    <citation type="journal article" date="2017" name="BMC Biol.">
        <title>Genomic innovations, transcriptional plasticity and gene loss underlying the evolution and divergence of two highly polyphagous and invasive Helicoverpa pest species.</title>
        <authorList>
            <person name="Pearce S.L."/>
            <person name="Clarke D.F."/>
            <person name="East P.D."/>
            <person name="Elfekih S."/>
            <person name="Gordon K.H."/>
            <person name="Jermiin L.S."/>
            <person name="McGaughran A."/>
            <person name="Oakeshott J.G."/>
            <person name="Papanikolaou A."/>
            <person name="Perera O.P."/>
            <person name="Rane R.V."/>
            <person name="Richards S."/>
            <person name="Tay W.T."/>
            <person name="Walsh T.K."/>
            <person name="Anderson A."/>
            <person name="Anderson C.J."/>
            <person name="Asgari S."/>
            <person name="Board P.G."/>
            <person name="Bretschneider A."/>
            <person name="Campbell P.M."/>
            <person name="Chertemps T."/>
            <person name="Christeller J.T."/>
            <person name="Coppin C.W."/>
            <person name="Downes S.J."/>
            <person name="Duan G."/>
            <person name="Farnsworth C.A."/>
            <person name="Good R.T."/>
            <person name="Han L.B."/>
            <person name="Han Y.C."/>
            <person name="Hatje K."/>
            <person name="Horne I."/>
            <person name="Huang Y.P."/>
            <person name="Hughes D.S."/>
            <person name="Jacquin-Joly E."/>
            <person name="James W."/>
            <person name="Jhangiani S."/>
            <person name="Kollmar M."/>
            <person name="Kuwar S.S."/>
            <person name="Li S."/>
            <person name="Liu N.Y."/>
            <person name="Maibeche M.T."/>
            <person name="Miller J.R."/>
            <person name="Montagne N."/>
            <person name="Perry T."/>
            <person name="Qu J."/>
            <person name="Song S.V."/>
            <person name="Sutton G.G."/>
            <person name="Vogel H."/>
            <person name="Walenz B.P."/>
            <person name="Xu W."/>
            <person name="Zhang H.J."/>
            <person name="Zou Z."/>
            <person name="Batterham P."/>
            <person name="Edwards O.R."/>
            <person name="Feyereisen R."/>
            <person name="Gibbs R.A."/>
            <person name="Heckel D.G."/>
            <person name="McGrath A."/>
            <person name="Robin C."/>
            <person name="Scherer S.E."/>
            <person name="Worley K.C."/>
            <person name="Wu Y.D."/>
        </authorList>
    </citation>
    <scope>NUCLEOTIDE SEQUENCE [LARGE SCALE GENOMIC DNA]</scope>
    <source>
        <strain evidence="8">Harm_GR_Male_#8</strain>
        <tissue evidence="8">Whole organism</tissue>
    </source>
</reference>
<dbReference type="InterPro" id="IPR043504">
    <property type="entry name" value="Peptidase_S1_PA_chymotrypsin"/>
</dbReference>
<gene>
    <name evidence="8" type="primary">HaOG200364</name>
    <name evidence="8" type="ORF">B5X24_HaOG200364</name>
</gene>
<feature type="domain" description="Peptidase S1" evidence="7">
    <location>
        <begin position="24"/>
        <end position="263"/>
    </location>
</feature>
<evidence type="ECO:0000256" key="3">
    <source>
        <dbReference type="ARBA" id="ARBA00022801"/>
    </source>
</evidence>
<evidence type="ECO:0000256" key="1">
    <source>
        <dbReference type="ARBA" id="ARBA00007664"/>
    </source>
</evidence>
<keyword evidence="9" id="KW-1185">Reference proteome</keyword>
<protein>
    <recommendedName>
        <fullName evidence="7">Peptidase S1 domain-containing protein</fullName>
    </recommendedName>
</protein>
<dbReference type="PROSITE" id="PS50240">
    <property type="entry name" value="TRYPSIN_DOM"/>
    <property type="match status" value="1"/>
</dbReference>
<evidence type="ECO:0000259" key="7">
    <source>
        <dbReference type="PROSITE" id="PS50240"/>
    </source>
</evidence>
<dbReference type="SUPFAM" id="SSF50494">
    <property type="entry name" value="Trypsin-like serine proteases"/>
    <property type="match status" value="1"/>
</dbReference>
<dbReference type="GO" id="GO:0004252">
    <property type="term" value="F:serine-type endopeptidase activity"/>
    <property type="evidence" value="ECO:0007669"/>
    <property type="project" value="InterPro"/>
</dbReference>
<dbReference type="PANTHER" id="PTHR24276:SF91">
    <property type="entry name" value="AT26814P-RELATED"/>
    <property type="match status" value="1"/>
</dbReference>
<dbReference type="SMART" id="SM00020">
    <property type="entry name" value="Tryp_SPc"/>
    <property type="match status" value="1"/>
</dbReference>
<evidence type="ECO:0000256" key="2">
    <source>
        <dbReference type="ARBA" id="ARBA00022670"/>
    </source>
</evidence>
<organism evidence="8 9">
    <name type="scientific">Helicoverpa armigera</name>
    <name type="common">Cotton bollworm</name>
    <name type="synonym">Heliothis armigera</name>
    <dbReference type="NCBI Taxonomy" id="29058"/>
    <lineage>
        <taxon>Eukaryota</taxon>
        <taxon>Metazoa</taxon>
        <taxon>Ecdysozoa</taxon>
        <taxon>Arthropoda</taxon>
        <taxon>Hexapoda</taxon>
        <taxon>Insecta</taxon>
        <taxon>Pterygota</taxon>
        <taxon>Neoptera</taxon>
        <taxon>Endopterygota</taxon>
        <taxon>Lepidoptera</taxon>
        <taxon>Glossata</taxon>
        <taxon>Ditrysia</taxon>
        <taxon>Noctuoidea</taxon>
        <taxon>Noctuidae</taxon>
        <taxon>Heliothinae</taxon>
        <taxon>Helicoverpa</taxon>
    </lineage>
</organism>
<evidence type="ECO:0000256" key="5">
    <source>
        <dbReference type="ARBA" id="ARBA00023157"/>
    </source>
</evidence>
<comment type="similarity">
    <text evidence="1">Belongs to the peptidase S1 family.</text>
</comment>
<feature type="chain" id="PRO_5015883198" description="Peptidase S1 domain-containing protein" evidence="6">
    <location>
        <begin position="20"/>
        <end position="264"/>
    </location>
</feature>
<keyword evidence="6" id="KW-0732">Signal</keyword>
<keyword evidence="2" id="KW-0645">Protease</keyword>